<organism evidence="2 3">
    <name type="scientific">Acer yangbiense</name>
    <dbReference type="NCBI Taxonomy" id="1000413"/>
    <lineage>
        <taxon>Eukaryota</taxon>
        <taxon>Viridiplantae</taxon>
        <taxon>Streptophyta</taxon>
        <taxon>Embryophyta</taxon>
        <taxon>Tracheophyta</taxon>
        <taxon>Spermatophyta</taxon>
        <taxon>Magnoliopsida</taxon>
        <taxon>eudicotyledons</taxon>
        <taxon>Gunneridae</taxon>
        <taxon>Pentapetalae</taxon>
        <taxon>rosids</taxon>
        <taxon>malvids</taxon>
        <taxon>Sapindales</taxon>
        <taxon>Sapindaceae</taxon>
        <taxon>Hippocastanoideae</taxon>
        <taxon>Acereae</taxon>
        <taxon>Acer</taxon>
    </lineage>
</organism>
<dbReference type="Proteomes" id="UP000323000">
    <property type="component" value="Chromosome 3"/>
</dbReference>
<accession>A0A5C7I8J2</accession>
<name>A0A5C7I8J2_9ROSI</name>
<dbReference type="SUPFAM" id="SSF52821">
    <property type="entry name" value="Rhodanese/Cell cycle control phosphatase"/>
    <property type="match status" value="1"/>
</dbReference>
<evidence type="ECO:0000259" key="1">
    <source>
        <dbReference type="PROSITE" id="PS50206"/>
    </source>
</evidence>
<protein>
    <recommendedName>
        <fullName evidence="1">Rhodanese domain-containing protein</fullName>
    </recommendedName>
</protein>
<dbReference type="PANTHER" id="PTHR43268:SF6">
    <property type="entry name" value="THIOSULFATE SULFURTRANSFERASE_RHODANESE-LIKE DOMAIN-CONTAINING PROTEIN 2"/>
    <property type="match status" value="1"/>
</dbReference>
<evidence type="ECO:0000313" key="2">
    <source>
        <dbReference type="EMBL" id="TXG65398.1"/>
    </source>
</evidence>
<dbReference type="AlphaFoldDB" id="A0A5C7I8J2"/>
<dbReference type="OrthoDB" id="25002at2759"/>
<dbReference type="EMBL" id="VAHF01000003">
    <property type="protein sequence ID" value="TXG65398.1"/>
    <property type="molecule type" value="Genomic_DNA"/>
</dbReference>
<dbReference type="Gene3D" id="3.40.250.10">
    <property type="entry name" value="Rhodanese-like domain"/>
    <property type="match status" value="1"/>
</dbReference>
<dbReference type="PROSITE" id="PS50206">
    <property type="entry name" value="RHODANESE_3"/>
    <property type="match status" value="1"/>
</dbReference>
<dbReference type="InterPro" id="IPR020936">
    <property type="entry name" value="TrhO"/>
</dbReference>
<reference evidence="3" key="1">
    <citation type="journal article" date="2019" name="Gigascience">
        <title>De novo genome assembly of the endangered Acer yangbiense, a plant species with extremely small populations endemic to Yunnan Province, China.</title>
        <authorList>
            <person name="Yang J."/>
            <person name="Wariss H.M."/>
            <person name="Tao L."/>
            <person name="Zhang R."/>
            <person name="Yun Q."/>
            <person name="Hollingsworth P."/>
            <person name="Dao Z."/>
            <person name="Luo G."/>
            <person name="Guo H."/>
            <person name="Ma Y."/>
            <person name="Sun W."/>
        </authorList>
    </citation>
    <scope>NUCLEOTIDE SEQUENCE [LARGE SCALE GENOMIC DNA]</scope>
    <source>
        <strain evidence="3">cv. Malutang</strain>
    </source>
</reference>
<dbReference type="PANTHER" id="PTHR43268">
    <property type="entry name" value="THIOSULFATE SULFURTRANSFERASE/RHODANESE-LIKE DOMAIN-CONTAINING PROTEIN 2"/>
    <property type="match status" value="1"/>
</dbReference>
<sequence length="157" mass="17871">MPLNLELVPGNTPVLFGNTLGLKSFRMPGHLVTEGKLLDEETPTDDKKLVLLDARNLYETRIGKFHMPSVETLDPSIRQYCPGGIWCEMASAYVRSKGAGFENVFQLYGGIQRYLEQYPDGGFFKGKNFDFDHRLRKLSMFVSYARNIVRVSFTSIH</sequence>
<gene>
    <name evidence="2" type="ORF">EZV62_006673</name>
</gene>
<dbReference type="InterPro" id="IPR036873">
    <property type="entry name" value="Rhodanese-like_dom_sf"/>
</dbReference>
<feature type="domain" description="Rhodanese" evidence="1">
    <location>
        <begin position="80"/>
        <end position="123"/>
    </location>
</feature>
<evidence type="ECO:0000313" key="3">
    <source>
        <dbReference type="Proteomes" id="UP000323000"/>
    </source>
</evidence>
<comment type="caution">
    <text evidence="2">The sequence shown here is derived from an EMBL/GenBank/DDBJ whole genome shotgun (WGS) entry which is preliminary data.</text>
</comment>
<dbReference type="InterPro" id="IPR001763">
    <property type="entry name" value="Rhodanese-like_dom"/>
</dbReference>
<proteinExistence type="predicted"/>
<keyword evidence="3" id="KW-1185">Reference proteome</keyword>